<dbReference type="InterPro" id="IPR056711">
    <property type="entry name" value="DUF7809"/>
</dbReference>
<keyword evidence="5" id="KW-1185">Reference proteome</keyword>
<feature type="region of interest" description="Disordered" evidence="2">
    <location>
        <begin position="1122"/>
        <end position="1170"/>
    </location>
</feature>
<comment type="caution">
    <text evidence="4">The sequence shown here is derived from an EMBL/GenBank/DDBJ whole genome shotgun (WGS) entry which is preliminary data.</text>
</comment>
<feature type="domain" description="DUF7809" evidence="3">
    <location>
        <begin position="114"/>
        <end position="272"/>
    </location>
</feature>
<keyword evidence="1" id="KW-0175">Coiled coil</keyword>
<feature type="compositionally biased region" description="Low complexity" evidence="2">
    <location>
        <begin position="1139"/>
        <end position="1151"/>
    </location>
</feature>
<evidence type="ECO:0000313" key="5">
    <source>
        <dbReference type="Proteomes" id="UP001152747"/>
    </source>
</evidence>
<protein>
    <recommendedName>
        <fullName evidence="3">DUF7809 domain-containing protein</fullName>
    </recommendedName>
</protein>
<sequence>MDRSLRETRWTTKTLLNVVEKYVVRTRLSAKSKKELEDGRNEAIFSPQEAVPYLQRLMDKSEGKLDIYGPVEQLMNDITLLSHFQNNGEFLGLKDQFNYLGSPKYMQDTKRMEFMPKNDVYFLIFKNFSSFIDAGDEVHNLLLMSLGNAIFRQMKNSYEIIPTDIVDSVCSASTDVFNSCRSMQLMTRISKRGLKLSNHSVDEAYSIFSQFFDEKNDKELLVKLRQHLIEYNKTKPIGKHEEFYQALYLKLVLFQDAIGTLTNRFPMVFQPYSKIKKTLKTHYAVVRVFNEENNRFFLAKDLEFALTLALRNKFKNKNLAAGICPIETAEDKKRGILMSVDWKKFESILKTLGLTVDDLNIIEHDIERTSRNIAVPIITQYGTHCKLATDAFYEVFDNVSTGLQLFQTVNKQNVPKIFEWFSKLHDVFNDTRKTRYFIELWKIDEIVERVYKELEVYSTEKVYEISKKIEKFEKSEAIKQVLKMSPNFGLNPENVEAIHFYFLKTFGLENDISMRYVHKIYEHCVRLQFFAANPKYTKFMHNQGACGLMRRLVCECQKETQIPKTPINKMPEVLEMTREEYLEAVYIEYRNRFDFKLVAKNGKSYADNDCCLGIVMDSIVENAEENQREILKLSFNEEAKKEEMKNTRIFYFEESEIEKICEKSNKMYQDVIENAIDRVRAQKNSYLQTREIKWCDVRRGLYEMYPKSEKNGEIIDKVMKNLKTHPGATKNGILCNLMTEVFEVCRHAQMIYRLIFGELRSLTDYSKKKEKRKIVLRSMCEMKIEDQKEWHVFCDEVMEAFECILHEENRFAAMSQKLEKMEMKWYRAEKATIIKVSEFEKAMQELGIEKSKFTLVPDMFFARQIIELPLRMGYDAIHLRTPHKFSCIHYAQAQYLIFQRLACDINWDHNENIKARGKFREKILFEMRKVENDGEYWPFEQVELLIEKLMEEEYYQKERSKNDRTPLAICHEKRYNETISKSEFTAFLEQICHEKFAVTFRSALFLKLMGFDEETEKIEEIDAWKIRYVFMKYWIEKFFEDEPELKTNVLKAWTVSLAHVNLEKAEDFIKWQTTLSQMPNKFVNFDDFVLTMLTMQKNQENIPAYEEYQYLVSKHPWTILAESKTDKSTTKPEPPPPKTETSSTSSSISNPKKSDKPHKMFEKEGLDEETRENLERMFGDMFRDNPQMQNVQIVTDPKDIMKEDGGFEVEFRDEILGKMKIEGRPVEEKEEKKEIVKKSNLDEKAVERTLKNVFDNVNLVLHHISSQKFIEIQEFEDLVCEYYENVISIDDFKMLPKIIKEDLEKLKKKFENVFEFKTLNGKEVFRKIRKPGMHSKQCCGSESEAESEADSKSKSGTDSESDDEMELLRKLQEKFATITKLTEEKVEPKFEKQEKPEEKCENCEEYLKMIERNIENLNEYEKKIEEATKINEDFKKVFEDSTTKYEGLISALNRELELKDILIQRLNERIELESEYKKRNAEMENLK</sequence>
<reference evidence="4" key="1">
    <citation type="submission" date="2022-11" db="EMBL/GenBank/DDBJ databases">
        <authorList>
            <person name="Kikuchi T."/>
        </authorList>
    </citation>
    <scope>NUCLEOTIDE SEQUENCE</scope>
    <source>
        <strain evidence="4">PS1010</strain>
    </source>
</reference>
<proteinExistence type="predicted"/>
<evidence type="ECO:0000256" key="1">
    <source>
        <dbReference type="SAM" id="Coils"/>
    </source>
</evidence>
<evidence type="ECO:0000256" key="2">
    <source>
        <dbReference type="SAM" id="MobiDB-lite"/>
    </source>
</evidence>
<dbReference type="Proteomes" id="UP001152747">
    <property type="component" value="Unassembled WGS sequence"/>
</dbReference>
<organism evidence="4 5">
    <name type="scientific">Caenorhabditis angaria</name>
    <dbReference type="NCBI Taxonomy" id="860376"/>
    <lineage>
        <taxon>Eukaryota</taxon>
        <taxon>Metazoa</taxon>
        <taxon>Ecdysozoa</taxon>
        <taxon>Nematoda</taxon>
        <taxon>Chromadorea</taxon>
        <taxon>Rhabditida</taxon>
        <taxon>Rhabditina</taxon>
        <taxon>Rhabditomorpha</taxon>
        <taxon>Rhabditoidea</taxon>
        <taxon>Rhabditidae</taxon>
        <taxon>Peloderinae</taxon>
        <taxon>Caenorhabditis</taxon>
    </lineage>
</organism>
<name>A0A9P1I8D2_9PELO</name>
<feature type="region of interest" description="Disordered" evidence="2">
    <location>
        <begin position="1333"/>
        <end position="1363"/>
    </location>
</feature>
<accession>A0A9P1I8D2</accession>
<evidence type="ECO:0000259" key="3">
    <source>
        <dbReference type="Pfam" id="PF25100"/>
    </source>
</evidence>
<evidence type="ECO:0000313" key="4">
    <source>
        <dbReference type="EMBL" id="CAI5439474.1"/>
    </source>
</evidence>
<feature type="compositionally biased region" description="Basic and acidic residues" evidence="2">
    <location>
        <begin position="1152"/>
        <end position="1164"/>
    </location>
</feature>
<dbReference type="EMBL" id="CANHGI010000001">
    <property type="protein sequence ID" value="CAI5439474.1"/>
    <property type="molecule type" value="Genomic_DNA"/>
</dbReference>
<dbReference type="Pfam" id="PF25100">
    <property type="entry name" value="DUF7809"/>
    <property type="match status" value="1"/>
</dbReference>
<gene>
    <name evidence="4" type="ORF">CAMP_LOCUS2111</name>
</gene>
<feature type="coiled-coil region" evidence="1">
    <location>
        <begin position="1400"/>
        <end position="1469"/>
    </location>
</feature>